<reference evidence="2" key="1">
    <citation type="submission" date="2007-07" db="EMBL/GenBank/DDBJ databases">
        <title>Complete genome sequence of Campylobacter hominis ATCC BAA-381, a commensal isolated from the human gastrointestinal tract.</title>
        <authorList>
            <person name="Fouts D.E."/>
            <person name="Mongodin E.F."/>
            <person name="Puiu D."/>
            <person name="Sebastian Y."/>
            <person name="Miller W.G."/>
            <person name="Mandrell R.E."/>
            <person name="Nelson K.E."/>
        </authorList>
    </citation>
    <scope>NUCLEOTIDE SEQUENCE [LARGE SCALE GENOMIC DNA]</scope>
    <source>
        <strain evidence="2">ATCC BAA-381 / LMG 19568 / NCTC 13146 / CH001A</strain>
    </source>
</reference>
<keyword evidence="2" id="KW-1185">Reference proteome</keyword>
<dbReference type="STRING" id="360107.CHAB381_0479"/>
<evidence type="ECO:0000313" key="1">
    <source>
        <dbReference type="EMBL" id="ABS52017.1"/>
    </source>
</evidence>
<dbReference type="eggNOG" id="ENOG5033DQT">
    <property type="taxonomic scope" value="Bacteria"/>
</dbReference>
<accession>A7I0M6</accession>
<dbReference type="RefSeq" id="WP_012108352.1">
    <property type="nucleotide sequence ID" value="NC_009714.1"/>
</dbReference>
<dbReference type="AlphaFoldDB" id="A7I0M6"/>
<proteinExistence type="predicted"/>
<dbReference type="HOGENOM" id="CLU_128628_0_0_7"/>
<gene>
    <name evidence="1" type="ordered locus">CHAB381_0479</name>
</gene>
<dbReference type="KEGG" id="cha:CHAB381_0479"/>
<protein>
    <submittedName>
        <fullName evidence="1">Putative periplasmic protein</fullName>
    </submittedName>
</protein>
<name>A7I0M6_CAMHC</name>
<organism evidence="1 2">
    <name type="scientific">Campylobacter hominis (strain ATCC BAA-381 / DSM 21671 / CCUG 45161 / LMG 19568 / NCTC 13146 / CH001A)</name>
    <dbReference type="NCBI Taxonomy" id="360107"/>
    <lineage>
        <taxon>Bacteria</taxon>
        <taxon>Pseudomonadati</taxon>
        <taxon>Campylobacterota</taxon>
        <taxon>Epsilonproteobacteria</taxon>
        <taxon>Campylobacterales</taxon>
        <taxon>Campylobacteraceae</taxon>
        <taxon>Campylobacter</taxon>
    </lineage>
</organism>
<dbReference type="OrthoDB" id="5354971at2"/>
<sequence length="122" mass="13922">MFYGNKNNKHVVKTDIKCDLNIKDCEILQNNEVIKFSFSPRPIRPIIPTSLKITGLDNLNKPSVVIKGVNMGEINADLIKKGNTYETTVVFNSCVDNMLYEIQIFEKNKFTGIKMQVIMPVR</sequence>
<dbReference type="EMBL" id="CP000776">
    <property type="protein sequence ID" value="ABS52017.1"/>
    <property type="molecule type" value="Genomic_DNA"/>
</dbReference>
<evidence type="ECO:0000313" key="2">
    <source>
        <dbReference type="Proteomes" id="UP000002407"/>
    </source>
</evidence>
<dbReference type="Proteomes" id="UP000002407">
    <property type="component" value="Chromosome"/>
</dbReference>